<dbReference type="PROSITE" id="PS52027">
    <property type="entry name" value="ZF_C2HC_C3H"/>
    <property type="match status" value="1"/>
</dbReference>
<dbReference type="KEGG" id="vde:111245893"/>
<keyword evidence="3" id="KW-0862">Zinc</keyword>
<dbReference type="RefSeq" id="XP_022650593.1">
    <property type="nucleotide sequence ID" value="XM_022794858.1"/>
</dbReference>
<evidence type="ECO:0000256" key="5">
    <source>
        <dbReference type="SAM" id="MobiDB-lite"/>
    </source>
</evidence>
<dbReference type="GeneID" id="111245893"/>
<feature type="compositionally biased region" description="Polar residues" evidence="5">
    <location>
        <begin position="109"/>
        <end position="120"/>
    </location>
</feature>
<reference evidence="7" key="1">
    <citation type="submission" date="2021-01" db="UniProtKB">
        <authorList>
            <consortium name="EnsemblMetazoa"/>
        </authorList>
    </citation>
    <scope>IDENTIFICATION</scope>
</reference>
<sequence>MPIDGEADNSPRIEDVAHKLMPCGTCGRKFWPEALARHTPICQKSKSRPKQLFDVKSKRREAIILDNNVDNAHEVFTQRSGNEQKNKKPGARIRRNDLIGTEAETLSSKAVHVSQSTGTLIQRKPASVPRGGQPKHKLESPKQPALVRRTLNKKAPIQAIVEKPVITTNNNNTVANRSRTPSRGAPRKRATVSPDVNGNDGSDGGRGAVSSRKTLSRNSLRYIPTIRRAVSSPHIDTNNNNKQKEGLVVKFKEKFPNHVNPNLDTFSAVFSKSQGQIAPISIRKPRTVPGVRTGGHNGVEFADPKLSKRPASSIELDSGWDSRRFTEDYVLRHSPRITTGASMTDLRSSSADVCVKCSSPFLVVTARFCFNCGEKRL</sequence>
<dbReference type="GO" id="GO:0008270">
    <property type="term" value="F:zinc ion binding"/>
    <property type="evidence" value="ECO:0007669"/>
    <property type="project" value="UniProtKB-KW"/>
</dbReference>
<dbReference type="OrthoDB" id="10066537at2759"/>
<evidence type="ECO:0000313" key="8">
    <source>
        <dbReference type="Proteomes" id="UP000594260"/>
    </source>
</evidence>
<dbReference type="Gene3D" id="3.30.160.60">
    <property type="entry name" value="Classic Zinc Finger"/>
    <property type="match status" value="1"/>
</dbReference>
<dbReference type="InParanoid" id="A0A7M7JDX5"/>
<evidence type="ECO:0000256" key="1">
    <source>
        <dbReference type="ARBA" id="ARBA00022723"/>
    </source>
</evidence>
<keyword evidence="1" id="KW-0479">Metal-binding</keyword>
<dbReference type="InterPro" id="IPR049899">
    <property type="entry name" value="Znf_C2HC_C3H"/>
</dbReference>
<dbReference type="AlphaFoldDB" id="A0A7M7JDX5"/>
<evidence type="ECO:0000259" key="6">
    <source>
        <dbReference type="PROSITE" id="PS52027"/>
    </source>
</evidence>
<evidence type="ECO:0000256" key="3">
    <source>
        <dbReference type="ARBA" id="ARBA00022833"/>
    </source>
</evidence>
<evidence type="ECO:0000313" key="7">
    <source>
        <dbReference type="EnsemblMetazoa" id="XP_022650594"/>
    </source>
</evidence>
<dbReference type="RefSeq" id="XP_022650594.1">
    <property type="nucleotide sequence ID" value="XM_022794859.1"/>
</dbReference>
<dbReference type="EnsemblMetazoa" id="XM_022794860">
    <property type="protein sequence ID" value="XP_022650595"/>
    <property type="gene ID" value="LOC111245893"/>
</dbReference>
<organism evidence="7 8">
    <name type="scientific">Varroa destructor</name>
    <name type="common">Honeybee mite</name>
    <dbReference type="NCBI Taxonomy" id="109461"/>
    <lineage>
        <taxon>Eukaryota</taxon>
        <taxon>Metazoa</taxon>
        <taxon>Ecdysozoa</taxon>
        <taxon>Arthropoda</taxon>
        <taxon>Chelicerata</taxon>
        <taxon>Arachnida</taxon>
        <taxon>Acari</taxon>
        <taxon>Parasitiformes</taxon>
        <taxon>Mesostigmata</taxon>
        <taxon>Gamasina</taxon>
        <taxon>Dermanyssoidea</taxon>
        <taxon>Varroidae</taxon>
        <taxon>Varroa</taxon>
    </lineage>
</organism>
<keyword evidence="8" id="KW-1185">Reference proteome</keyword>
<dbReference type="Pfam" id="PF13913">
    <property type="entry name" value="zf-C2HC_2"/>
    <property type="match status" value="1"/>
</dbReference>
<accession>A0A7M7JDX5</accession>
<dbReference type="EnsemblMetazoa" id="XM_022794858">
    <property type="protein sequence ID" value="XP_022650593"/>
    <property type="gene ID" value="LOC111245893"/>
</dbReference>
<feature type="region of interest" description="Disordered" evidence="5">
    <location>
        <begin position="109"/>
        <end position="146"/>
    </location>
</feature>
<proteinExistence type="predicted"/>
<dbReference type="EnsemblMetazoa" id="XM_022794859">
    <property type="protein sequence ID" value="XP_022650594"/>
    <property type="gene ID" value="LOC111245893"/>
</dbReference>
<feature type="domain" description="C2HC/C3H-type" evidence="6">
    <location>
        <begin position="19"/>
        <end position="48"/>
    </location>
</feature>
<dbReference type="RefSeq" id="XP_022650595.1">
    <property type="nucleotide sequence ID" value="XM_022794860.1"/>
</dbReference>
<protein>
    <recommendedName>
        <fullName evidence="6">C2HC/C3H-type domain-containing protein</fullName>
    </recommendedName>
</protein>
<evidence type="ECO:0000256" key="2">
    <source>
        <dbReference type="ARBA" id="ARBA00022771"/>
    </source>
</evidence>
<dbReference type="Proteomes" id="UP000594260">
    <property type="component" value="Unplaced"/>
</dbReference>
<keyword evidence="2 4" id="KW-0863">Zinc-finger</keyword>
<evidence type="ECO:0000256" key="4">
    <source>
        <dbReference type="PROSITE-ProRule" id="PRU01371"/>
    </source>
</evidence>
<feature type="region of interest" description="Disordered" evidence="5">
    <location>
        <begin position="168"/>
        <end position="216"/>
    </location>
</feature>
<name>A0A7M7JDX5_VARDE</name>